<feature type="compositionally biased region" description="Basic and acidic residues" evidence="1">
    <location>
        <begin position="940"/>
        <end position="951"/>
    </location>
</feature>
<name>A0A1I8MH52_MUSDO</name>
<feature type="compositionally biased region" description="Basic residues" evidence="1">
    <location>
        <begin position="975"/>
        <end position="984"/>
    </location>
</feature>
<feature type="compositionally biased region" description="Low complexity" evidence="1">
    <location>
        <begin position="1152"/>
        <end position="1163"/>
    </location>
</feature>
<dbReference type="InterPro" id="IPR017956">
    <property type="entry name" value="AT_hook_DNA-bd_motif"/>
</dbReference>
<dbReference type="RefSeq" id="XP_005181597.3">
    <property type="nucleotide sequence ID" value="XM_005181540.4"/>
</dbReference>
<feature type="compositionally biased region" description="Polar residues" evidence="1">
    <location>
        <begin position="1086"/>
        <end position="1095"/>
    </location>
</feature>
<feature type="compositionally biased region" description="Basic residues" evidence="1">
    <location>
        <begin position="1226"/>
        <end position="1237"/>
    </location>
</feature>
<feature type="compositionally biased region" description="Basic and acidic residues" evidence="1">
    <location>
        <begin position="120"/>
        <end position="135"/>
    </location>
</feature>
<feature type="region of interest" description="Disordered" evidence="1">
    <location>
        <begin position="120"/>
        <end position="245"/>
    </location>
</feature>
<dbReference type="PRINTS" id="PR00929">
    <property type="entry name" value="ATHOOK"/>
</dbReference>
<feature type="compositionally biased region" description="Polar residues" evidence="1">
    <location>
        <begin position="754"/>
        <end position="768"/>
    </location>
</feature>
<dbReference type="SMART" id="SM00384">
    <property type="entry name" value="AT_hook"/>
    <property type="match status" value="5"/>
</dbReference>
<feature type="compositionally biased region" description="Basic and acidic residues" evidence="1">
    <location>
        <begin position="985"/>
        <end position="995"/>
    </location>
</feature>
<feature type="compositionally biased region" description="Basic residues" evidence="1">
    <location>
        <begin position="331"/>
        <end position="341"/>
    </location>
</feature>
<sequence>MHTTSVPGNLPRKMNVPDVENTENTNGCNEFESPNDLRNPAKRGRPMKRRMTIDCRSSLKEDTEEIVPKRGRGRPVGSKNKKKLLQTYEFKENSEECEPVREFSTWKRRYTVCGDSYDEIFKSGNDDDKDKDLVKTPRGRGRPKGSKNKSKLPKAIEPFIKIPLQVREVNWSEPNNGDNKPQIDSTENDDEDRNVSKISCDTKHKESEGYPNTAAEKVGKNNLLKEKNNCGKENGKCAGDNNEIPLCNRQMTSLDDMEAKADLNSSDFLDTSLKSKRGRPKKSESIGFSDLEESFNAMSIRKRRYTVCGNENPFEVIQKIESKNDATTPRARGRPKGSKNKPKLEGFLKLPFDGKNETLKKTKARLNKNTDPQLNGTIRETLMSPIGNEKSAKNEGQMVSTDEKKTDTFSAKRERRKSVCFLSIKEKKNMVLEQFFNKNFKVSGNVAKLPPIGKEKKIRDLMKKGKNSPVNSSFLESSDQQTTTTDKRTLSSPNQRDSTEKENIENLDITLSSISSETKIKSKKKRNIPDAPDKGQNQSKMHETSSIAPTTNEPSRPVTENDMQSVRGEEIKQRVSSGKELGIATDSHSLNNEVGNSEEPVQQTNSLKEKASRTENDSAESDSNAKERQQSIIYDISTPTPSKIRRNKKDGGNKLPDNQRLREDQLRAYSENSTAQIDSIQTGSEQMPSPRKKKRKKEPEENSSLEDNNSLENRNKARWNDEEQYSIGREIKQNFSFEEKNGSDISHEEKAGHSSGNMPGNLENNRNISGKDANEDELQPIINCEKSSTSAGNTIREKQARENPLSMEGMDEKQYPICWRIKQNSSSQEADATAFETTENGPLQPAREMFSPSPRKKDNKKNTGETHFNGEENINGRESYPSEDNSIGLKKKKRKKKPEISHDPYEAEDRNQTKSNESPLREEGQKNSQETGLSESQFYSKREMKEAETPLREAQQPITESQEPDLSSKAECGKGRKSPKKKESKKNIGETHFNGEENINGRESYPSEDNSIGLKKKKKRKKKPEIPHEPCEAETGNESNINKSRSISPLRNEGQKNSQETEPSESQKYSKSEMKEIETPLPEAQQPLTESQEPDFSSMDERGKERVSPSSESIWKAVENAFKDWENSDCEGDNINDDGPRRENQTPVAEVNLNNLNEPGENPCQLSNQPAENVSQTPALPNRNSPINHEENQTSGLLNASVKRKRGRPRKHPLPEVNETETNKTPKYRGGRPKGARNKTPAERALDQQMKMQRRNILPRSEEGLLLRKIPRERLDESLAILKDKNSPVWEERNTSCLVSIHRHWEDPLKQACQQRIRLKYARQFLLRRDWVNLCKVLCISAKQKMHYNISFYPILAKFGAMCLAHNNEKEEFDAFMQMLANIDDGKRVLKKITQLPVQQSDEE</sequence>
<feature type="compositionally biased region" description="Acidic residues" evidence="1">
    <location>
        <begin position="1127"/>
        <end position="1136"/>
    </location>
</feature>
<feature type="compositionally biased region" description="Polar residues" evidence="1">
    <location>
        <begin position="956"/>
        <end position="965"/>
    </location>
</feature>
<feature type="compositionally biased region" description="Polar residues" evidence="1">
    <location>
        <begin position="172"/>
        <end position="185"/>
    </location>
</feature>
<feature type="region of interest" description="Disordered" evidence="1">
    <location>
        <begin position="457"/>
        <end position="1244"/>
    </location>
</feature>
<dbReference type="OrthoDB" id="8046192at2759"/>
<feature type="compositionally biased region" description="Polar residues" evidence="1">
    <location>
        <begin position="822"/>
        <end position="841"/>
    </location>
</feature>
<feature type="compositionally biased region" description="Basic and acidic residues" evidence="1">
    <location>
        <begin position="860"/>
        <end position="870"/>
    </location>
</feature>
<dbReference type="EnsemblMetazoa" id="MDOA004834-RA">
    <property type="protein sequence ID" value="MDOA004834-PA"/>
    <property type="gene ID" value="MDOA004834"/>
</dbReference>
<feature type="compositionally biased region" description="Basic and acidic residues" evidence="1">
    <location>
        <begin position="649"/>
        <end position="666"/>
    </location>
</feature>
<feature type="compositionally biased region" description="Polar residues" evidence="1">
    <location>
        <begin position="586"/>
        <end position="606"/>
    </location>
</feature>
<feature type="region of interest" description="Disordered" evidence="1">
    <location>
        <begin position="319"/>
        <end position="347"/>
    </location>
</feature>
<reference evidence="2" key="1">
    <citation type="submission" date="2020-05" db="UniProtKB">
        <authorList>
            <consortium name="EnsemblMetazoa"/>
        </authorList>
    </citation>
    <scope>IDENTIFICATION</scope>
    <source>
        <strain evidence="2">Aabys</strain>
    </source>
</reference>
<gene>
    <name evidence="2" type="primary">101899123</name>
</gene>
<feature type="compositionally biased region" description="Basic and acidic residues" evidence="1">
    <location>
        <begin position="607"/>
        <end position="616"/>
    </location>
</feature>
<feature type="region of interest" description="Disordered" evidence="1">
    <location>
        <begin position="263"/>
        <end position="290"/>
    </location>
</feature>
<feature type="compositionally biased region" description="Basic residues" evidence="1">
    <location>
        <begin position="1014"/>
        <end position="1023"/>
    </location>
</feature>
<proteinExistence type="predicted"/>
<dbReference type="GO" id="GO:0003677">
    <property type="term" value="F:DNA binding"/>
    <property type="evidence" value="ECO:0007669"/>
    <property type="project" value="InterPro"/>
</dbReference>
<feature type="compositionally biased region" description="Basic residues" evidence="1">
    <location>
        <begin position="69"/>
        <end position="82"/>
    </location>
</feature>
<feature type="compositionally biased region" description="Polar residues" evidence="1">
    <location>
        <begin position="670"/>
        <end position="687"/>
    </location>
</feature>
<feature type="region of interest" description="Disordered" evidence="1">
    <location>
        <begin position="1"/>
        <end position="82"/>
    </location>
</feature>
<evidence type="ECO:0000313" key="2">
    <source>
        <dbReference type="EnsemblMetazoa" id="MDOA004834-PA"/>
    </source>
</evidence>
<feature type="compositionally biased region" description="Basic residues" evidence="1">
    <location>
        <begin position="40"/>
        <end position="50"/>
    </location>
</feature>
<organism evidence="2">
    <name type="scientific">Musca domestica</name>
    <name type="common">House fly</name>
    <dbReference type="NCBI Taxonomy" id="7370"/>
    <lineage>
        <taxon>Eukaryota</taxon>
        <taxon>Metazoa</taxon>
        <taxon>Ecdysozoa</taxon>
        <taxon>Arthropoda</taxon>
        <taxon>Hexapoda</taxon>
        <taxon>Insecta</taxon>
        <taxon>Pterygota</taxon>
        <taxon>Neoptera</taxon>
        <taxon>Endopterygota</taxon>
        <taxon>Diptera</taxon>
        <taxon>Brachycera</taxon>
        <taxon>Muscomorpha</taxon>
        <taxon>Muscoidea</taxon>
        <taxon>Muscidae</taxon>
        <taxon>Musca</taxon>
    </lineage>
</organism>
<feature type="compositionally biased region" description="Basic residues" evidence="1">
    <location>
        <begin position="137"/>
        <end position="152"/>
    </location>
</feature>
<feature type="compositionally biased region" description="Basic and acidic residues" evidence="1">
    <location>
        <begin position="217"/>
        <end position="235"/>
    </location>
</feature>
<dbReference type="KEGG" id="mde:101899123"/>
<accession>A0A1I8MH52</accession>
<protein>
    <submittedName>
        <fullName evidence="2">Uncharacterized protein</fullName>
    </submittedName>
</protein>
<feature type="compositionally biased region" description="Basic and acidic residues" evidence="1">
    <location>
        <begin position="729"/>
        <end position="752"/>
    </location>
</feature>
<feature type="compositionally biased region" description="Basic and acidic residues" evidence="1">
    <location>
        <begin position="898"/>
        <end position="912"/>
    </location>
</feature>
<feature type="compositionally biased region" description="Polar residues" evidence="1">
    <location>
        <begin position="1036"/>
        <end position="1067"/>
    </location>
</feature>
<dbReference type="VEuPathDB" id="VectorBase:MDOA004834"/>
<dbReference type="VEuPathDB" id="VectorBase:MDOMA2_010779"/>
<feature type="compositionally biased region" description="Basic and acidic residues" evidence="1">
    <location>
        <begin position="1068"/>
        <end position="1078"/>
    </location>
</feature>
<feature type="compositionally biased region" description="Polar residues" evidence="1">
    <location>
        <begin position="468"/>
        <end position="496"/>
    </location>
</feature>
<feature type="compositionally biased region" description="Basic and acidic residues" evidence="1">
    <location>
        <begin position="51"/>
        <end position="61"/>
    </location>
</feature>
<evidence type="ECO:0000256" key="1">
    <source>
        <dbReference type="SAM" id="MobiDB-lite"/>
    </source>
</evidence>
<dbReference type="eggNOG" id="ENOG502TD7D">
    <property type="taxonomic scope" value="Eukaryota"/>
</dbReference>
<feature type="compositionally biased region" description="Polar residues" evidence="1">
    <location>
        <begin position="535"/>
        <end position="554"/>
    </location>
</feature>
<feature type="compositionally biased region" description="Polar residues" evidence="1">
    <location>
        <begin position="1164"/>
        <end position="1198"/>
    </location>
</feature>
<feature type="compositionally biased region" description="Polar residues" evidence="1">
    <location>
        <begin position="926"/>
        <end position="939"/>
    </location>
</feature>
<feature type="compositionally biased region" description="Basic residues" evidence="1">
    <location>
        <begin position="1202"/>
        <end position="1212"/>
    </location>
</feature>
<feature type="compositionally biased region" description="Basic and acidic residues" evidence="1">
    <location>
        <begin position="401"/>
        <end position="410"/>
    </location>
</feature>
<feature type="region of interest" description="Disordered" evidence="1">
    <location>
        <begin position="388"/>
        <end position="410"/>
    </location>
</feature>